<dbReference type="PROSITE" id="PS51318">
    <property type="entry name" value="TAT"/>
    <property type="match status" value="1"/>
</dbReference>
<reference evidence="2 3" key="2">
    <citation type="submission" date="2019-07" db="EMBL/GenBank/DDBJ databases">
        <authorList>
            <person name="Huang Y."/>
        </authorList>
    </citation>
    <scope>NUCLEOTIDE SEQUENCE [LARGE SCALE GENOMIC DNA]</scope>
    <source>
        <strain evidence="2 3">HY188</strain>
    </source>
</reference>
<feature type="region of interest" description="Disordered" evidence="1">
    <location>
        <begin position="40"/>
        <end position="69"/>
    </location>
</feature>
<dbReference type="Proteomes" id="UP000317344">
    <property type="component" value="Chromosome"/>
</dbReference>
<evidence type="ECO:0000313" key="3">
    <source>
        <dbReference type="Proteomes" id="UP000317344"/>
    </source>
</evidence>
<dbReference type="EMBL" id="CP041765">
    <property type="protein sequence ID" value="QDQ99245.1"/>
    <property type="molecule type" value="Genomic_DNA"/>
</dbReference>
<dbReference type="KEGG" id="toy:FO059_10480"/>
<proteinExistence type="predicted"/>
<accession>A0A516X846</accession>
<evidence type="ECO:0008006" key="4">
    <source>
        <dbReference type="Google" id="ProtNLM"/>
    </source>
</evidence>
<keyword evidence="3" id="KW-1185">Reference proteome</keyword>
<protein>
    <recommendedName>
        <fullName evidence="4">Tat pathway signal protein</fullName>
    </recommendedName>
</protein>
<sequence>MAAAAPLSRRSVLRSSGAVVLGGGALAVVGVTSAACTVGSPAPEPDPLEPLADQAGADAAQAERLAAADPGRAAPLGVIAAERRAHAAALKTEIHRAAGTTPDADDAGAATTAPTADTSPTAPPPPTLDGLRAQLADSRRSAADAARDLAGYRAGLAGSVAAACAAELKVLIP</sequence>
<dbReference type="InterPro" id="IPR006311">
    <property type="entry name" value="TAT_signal"/>
</dbReference>
<feature type="region of interest" description="Disordered" evidence="1">
    <location>
        <begin position="96"/>
        <end position="131"/>
    </location>
</feature>
<evidence type="ECO:0000256" key="1">
    <source>
        <dbReference type="SAM" id="MobiDB-lite"/>
    </source>
</evidence>
<dbReference type="AlphaFoldDB" id="A0A516X846"/>
<evidence type="ECO:0000313" key="2">
    <source>
        <dbReference type="EMBL" id="QDQ99245.1"/>
    </source>
</evidence>
<organism evidence="2 3">
    <name type="scientific">Tomitella fengzijianii</name>
    <dbReference type="NCBI Taxonomy" id="2597660"/>
    <lineage>
        <taxon>Bacteria</taxon>
        <taxon>Bacillati</taxon>
        <taxon>Actinomycetota</taxon>
        <taxon>Actinomycetes</taxon>
        <taxon>Mycobacteriales</taxon>
        <taxon>Tomitella</taxon>
    </lineage>
</organism>
<feature type="compositionally biased region" description="Low complexity" evidence="1">
    <location>
        <begin position="97"/>
        <end position="120"/>
    </location>
</feature>
<gene>
    <name evidence="2" type="ORF">FO059_10480</name>
</gene>
<name>A0A516X846_9ACTN</name>
<reference evidence="2 3" key="1">
    <citation type="submission" date="2019-07" db="EMBL/GenBank/DDBJ databases">
        <title>Tomitella cavernea sp. nov., an actinomycete isolated from soil.</title>
        <authorList>
            <person name="Cheng J."/>
        </authorList>
    </citation>
    <scope>NUCLEOTIDE SEQUENCE [LARGE SCALE GENOMIC DNA]</scope>
    <source>
        <strain evidence="2 3">HY188</strain>
    </source>
</reference>
<feature type="compositionally biased region" description="Low complexity" evidence="1">
    <location>
        <begin position="49"/>
        <end position="69"/>
    </location>
</feature>